<evidence type="ECO:0000256" key="1">
    <source>
        <dbReference type="SAM" id="MobiDB-lite"/>
    </source>
</evidence>
<accession>A0A8X6F4D8</accession>
<dbReference type="EMBL" id="BMAO01030628">
    <property type="protein sequence ID" value="GFQ69239.1"/>
    <property type="molecule type" value="Genomic_DNA"/>
</dbReference>
<dbReference type="Proteomes" id="UP000887116">
    <property type="component" value="Unassembled WGS sequence"/>
</dbReference>
<feature type="region of interest" description="Disordered" evidence="1">
    <location>
        <begin position="1"/>
        <end position="20"/>
    </location>
</feature>
<evidence type="ECO:0000313" key="3">
    <source>
        <dbReference type="Proteomes" id="UP000887116"/>
    </source>
</evidence>
<proteinExistence type="predicted"/>
<sequence length="91" mass="10419">MAHSRFTLGRFSDVAPPDGNPLHFRMPVITNYGRRIQCGLRNRGTLPLFRQCRMQWGDEGSKNNTGWVTPYASHGKPSIHSWPLQKGAWRI</sequence>
<organism evidence="2 3">
    <name type="scientific">Trichonephila clavata</name>
    <name type="common">Joro spider</name>
    <name type="synonym">Nephila clavata</name>
    <dbReference type="NCBI Taxonomy" id="2740835"/>
    <lineage>
        <taxon>Eukaryota</taxon>
        <taxon>Metazoa</taxon>
        <taxon>Ecdysozoa</taxon>
        <taxon>Arthropoda</taxon>
        <taxon>Chelicerata</taxon>
        <taxon>Arachnida</taxon>
        <taxon>Araneae</taxon>
        <taxon>Araneomorphae</taxon>
        <taxon>Entelegynae</taxon>
        <taxon>Araneoidea</taxon>
        <taxon>Nephilidae</taxon>
        <taxon>Trichonephila</taxon>
    </lineage>
</organism>
<evidence type="ECO:0000313" key="2">
    <source>
        <dbReference type="EMBL" id="GFQ69239.1"/>
    </source>
</evidence>
<name>A0A8X6F4D8_TRICU</name>
<comment type="caution">
    <text evidence="2">The sequence shown here is derived from an EMBL/GenBank/DDBJ whole genome shotgun (WGS) entry which is preliminary data.</text>
</comment>
<dbReference type="OrthoDB" id="10268195at2759"/>
<dbReference type="AlphaFoldDB" id="A0A8X6F4D8"/>
<reference evidence="2" key="1">
    <citation type="submission" date="2020-07" db="EMBL/GenBank/DDBJ databases">
        <title>Multicomponent nature underlies the extraordinary mechanical properties of spider dragline silk.</title>
        <authorList>
            <person name="Kono N."/>
            <person name="Nakamura H."/>
            <person name="Mori M."/>
            <person name="Yoshida Y."/>
            <person name="Ohtoshi R."/>
            <person name="Malay A.D."/>
            <person name="Moran D.A.P."/>
            <person name="Tomita M."/>
            <person name="Numata K."/>
            <person name="Arakawa K."/>
        </authorList>
    </citation>
    <scope>NUCLEOTIDE SEQUENCE</scope>
</reference>
<gene>
    <name evidence="2" type="ORF">TNCT_570321</name>
</gene>
<protein>
    <submittedName>
        <fullName evidence="2">Uncharacterized protein</fullName>
    </submittedName>
</protein>
<keyword evidence="3" id="KW-1185">Reference proteome</keyword>